<dbReference type="EMBL" id="JAPDRN010000134">
    <property type="protein sequence ID" value="KAJ9619138.1"/>
    <property type="molecule type" value="Genomic_DNA"/>
</dbReference>
<dbReference type="AlphaFoldDB" id="A0AA38XRU3"/>
<dbReference type="InterPro" id="IPR051450">
    <property type="entry name" value="Gfo/Idh/MocA_Oxidoreductases"/>
</dbReference>
<keyword evidence="3" id="KW-1185">Reference proteome</keyword>
<dbReference type="InterPro" id="IPR004104">
    <property type="entry name" value="Gfo/Idh/MocA-like_OxRdtase_C"/>
</dbReference>
<reference evidence="2" key="1">
    <citation type="submission" date="2022-10" db="EMBL/GenBank/DDBJ databases">
        <title>Culturing micro-colonial fungi from biological soil crusts in the Mojave desert and describing Neophaeococcomyces mojavensis, and introducing the new genera and species Taxawa tesnikishii.</title>
        <authorList>
            <person name="Kurbessoian T."/>
            <person name="Stajich J.E."/>
        </authorList>
    </citation>
    <scope>NUCLEOTIDE SEQUENCE</scope>
    <source>
        <strain evidence="2">TK_35</strain>
    </source>
</reference>
<evidence type="ECO:0000259" key="1">
    <source>
        <dbReference type="Pfam" id="PF02894"/>
    </source>
</evidence>
<dbReference type="InterPro" id="IPR036291">
    <property type="entry name" value="NAD(P)-bd_dom_sf"/>
</dbReference>
<feature type="domain" description="Gfo/Idh/MocA-like oxidoreductase C-terminal" evidence="1">
    <location>
        <begin position="142"/>
        <end position="377"/>
    </location>
</feature>
<dbReference type="Gene3D" id="3.30.360.10">
    <property type="entry name" value="Dihydrodipicolinate Reductase, domain 2"/>
    <property type="match status" value="1"/>
</dbReference>
<dbReference type="SUPFAM" id="SSF55347">
    <property type="entry name" value="Glyceraldehyde-3-phosphate dehydrogenase-like, C-terminal domain"/>
    <property type="match status" value="1"/>
</dbReference>
<evidence type="ECO:0000313" key="3">
    <source>
        <dbReference type="Proteomes" id="UP001172681"/>
    </source>
</evidence>
<dbReference type="PANTHER" id="PTHR43377:SF1">
    <property type="entry name" value="BILIVERDIN REDUCTASE A"/>
    <property type="match status" value="1"/>
</dbReference>
<dbReference type="Gene3D" id="3.40.50.720">
    <property type="entry name" value="NAD(P)-binding Rossmann-like Domain"/>
    <property type="match status" value="1"/>
</dbReference>
<sequence length="379" mass="42075">MSPSTTPTTRVILLGAHHPHFYIRAKILQARTDTQIVGFWEEDGVLAGKLAGQNSIPRFESEHDLVKQDFDIAFVHPLDHDNPRLALLAASHGAKGLLLEKPGATYPEHLFSLVESLKSYPDCVVEWGWEMHYAEAMDLVRDLVHTEALGQITTSHWHGGTPSGGAMEIWQRQKDTLGGFLYMDASHTLEAIVDVFGLPKAVSASVRKLPPAKEGPHPIVSCWYDMHKGELDPKTTRFAVGELPYEDIGSVILEYDSHNVVADFTAWEPTDWCADWGINIYGTNGAFHGVLNPPKCEVTLREGRGKYAAGVTKMATQKPEGVTNQVGYYQKQIDLFLDRVVKGVVVNTDCAGVENQVKLMKVLDGIYKSAKERRFVDII</sequence>
<accession>A0AA38XRU3</accession>
<evidence type="ECO:0000313" key="2">
    <source>
        <dbReference type="EMBL" id="KAJ9619138.1"/>
    </source>
</evidence>
<gene>
    <name evidence="2" type="ORF">H2204_012785</name>
</gene>
<name>A0AA38XRU3_9EURO</name>
<dbReference type="Proteomes" id="UP001172681">
    <property type="component" value="Unassembled WGS sequence"/>
</dbReference>
<dbReference type="SUPFAM" id="SSF51735">
    <property type="entry name" value="NAD(P)-binding Rossmann-fold domains"/>
    <property type="match status" value="1"/>
</dbReference>
<organism evidence="2 3">
    <name type="scientific">Knufia peltigerae</name>
    <dbReference type="NCBI Taxonomy" id="1002370"/>
    <lineage>
        <taxon>Eukaryota</taxon>
        <taxon>Fungi</taxon>
        <taxon>Dikarya</taxon>
        <taxon>Ascomycota</taxon>
        <taxon>Pezizomycotina</taxon>
        <taxon>Eurotiomycetes</taxon>
        <taxon>Chaetothyriomycetidae</taxon>
        <taxon>Chaetothyriales</taxon>
        <taxon>Trichomeriaceae</taxon>
        <taxon>Knufia</taxon>
    </lineage>
</organism>
<proteinExistence type="predicted"/>
<protein>
    <recommendedName>
        <fullName evidence="1">Gfo/Idh/MocA-like oxidoreductase C-terminal domain-containing protein</fullName>
    </recommendedName>
</protein>
<dbReference type="PANTHER" id="PTHR43377">
    <property type="entry name" value="BILIVERDIN REDUCTASE A"/>
    <property type="match status" value="1"/>
</dbReference>
<comment type="caution">
    <text evidence="2">The sequence shown here is derived from an EMBL/GenBank/DDBJ whole genome shotgun (WGS) entry which is preliminary data.</text>
</comment>
<dbReference type="Pfam" id="PF02894">
    <property type="entry name" value="GFO_IDH_MocA_C"/>
    <property type="match status" value="1"/>
</dbReference>